<sequence>MNDLSDLAPSSKPLVIDLVKEAGVDVSEWKNFKGKNPATNPKHCYNWSFRQGNELVVALFFHEDLTLLDGAIVHDQNIRLRDGRLGGSGAAQWRKRATELDQNLKLAYQKGLPIRAIILGGEKRDHLDAESRSSVVQKRLLDPVPWAVTRYDMDTGKCVVVRGAMPISSTDQDDPEIQGFEGEVRRYYILHRRREASLRTKKIQAALWENSGVLRCEVPRCGFDFKNKYGELGSEFAHVHHLKPLSESPIEGRVVGLHEFAIVCANCHAMIHRGGQCRPLAGLIPAAGL</sequence>
<dbReference type="HOGENOM" id="CLU_1004242_0_0_5"/>
<protein>
    <submittedName>
        <fullName evidence="1">Restriction endonuclease-like protein</fullName>
    </submittedName>
</protein>
<keyword evidence="1" id="KW-0540">Nuclease</keyword>
<dbReference type="AlphaFoldDB" id="Q07U56"/>
<keyword evidence="1" id="KW-0255">Endonuclease</keyword>
<dbReference type="KEGG" id="rpe:RPE_0569"/>
<dbReference type="eggNOG" id="COG3183">
    <property type="taxonomic scope" value="Bacteria"/>
</dbReference>
<keyword evidence="1" id="KW-0378">Hydrolase</keyword>
<reference evidence="1" key="1">
    <citation type="submission" date="2006-09" db="EMBL/GenBank/DDBJ databases">
        <title>Complete sequence of Rhodopseudomonas palustris BisA53.</title>
        <authorList>
            <consortium name="US DOE Joint Genome Institute"/>
            <person name="Copeland A."/>
            <person name="Lucas S."/>
            <person name="Lapidus A."/>
            <person name="Barry K."/>
            <person name="Detter J.C."/>
            <person name="Glavina del Rio T."/>
            <person name="Hammon N."/>
            <person name="Israni S."/>
            <person name="Dalin E."/>
            <person name="Tice H."/>
            <person name="Pitluck S."/>
            <person name="Chain P."/>
            <person name="Malfatti S."/>
            <person name="Shin M."/>
            <person name="Vergez L."/>
            <person name="Schmutz J."/>
            <person name="Larimer F."/>
            <person name="Land M."/>
            <person name="Hauser L."/>
            <person name="Pelletier D.A."/>
            <person name="Kyrpides N."/>
            <person name="Kim E."/>
            <person name="Harwood C.S."/>
            <person name="Oda Y."/>
            <person name="Richardson P."/>
        </authorList>
    </citation>
    <scope>NUCLEOTIDE SEQUENCE [LARGE SCALE GENOMIC DNA]</scope>
    <source>
        <strain evidence="1">BisA53</strain>
    </source>
</reference>
<name>Q07U56_RHOP5</name>
<dbReference type="GO" id="GO:0004519">
    <property type="term" value="F:endonuclease activity"/>
    <property type="evidence" value="ECO:0007669"/>
    <property type="project" value="UniProtKB-KW"/>
</dbReference>
<dbReference type="EMBL" id="CP000463">
    <property type="protein sequence ID" value="ABJ04528.1"/>
    <property type="molecule type" value="Genomic_DNA"/>
</dbReference>
<dbReference type="OrthoDB" id="9802640at2"/>
<evidence type="ECO:0000313" key="1">
    <source>
        <dbReference type="EMBL" id="ABJ04528.1"/>
    </source>
</evidence>
<proteinExistence type="predicted"/>
<accession>Q07U56</accession>
<gene>
    <name evidence="1" type="ordered locus">RPE_0569</name>
</gene>
<organism evidence="1">
    <name type="scientific">Rhodopseudomonas palustris (strain BisA53)</name>
    <dbReference type="NCBI Taxonomy" id="316055"/>
    <lineage>
        <taxon>Bacteria</taxon>
        <taxon>Pseudomonadati</taxon>
        <taxon>Pseudomonadota</taxon>
        <taxon>Alphaproteobacteria</taxon>
        <taxon>Hyphomicrobiales</taxon>
        <taxon>Nitrobacteraceae</taxon>
        <taxon>Rhodopseudomonas</taxon>
    </lineage>
</organism>